<dbReference type="OrthoDB" id="4109707at2759"/>
<comment type="cofactor">
    <cofactor evidence="1 5">
        <name>heme</name>
        <dbReference type="ChEBI" id="CHEBI:30413"/>
    </cofactor>
</comment>
<dbReference type="Proteomes" id="UP000310066">
    <property type="component" value="Unassembled WGS sequence"/>
</dbReference>
<evidence type="ECO:0008006" key="8">
    <source>
        <dbReference type="Google" id="ProtNLM"/>
    </source>
</evidence>
<dbReference type="GO" id="GO:0016705">
    <property type="term" value="F:oxidoreductase activity, acting on paired donors, with incorporation or reduction of molecular oxygen"/>
    <property type="evidence" value="ECO:0007669"/>
    <property type="project" value="InterPro"/>
</dbReference>
<dbReference type="PRINTS" id="PR00385">
    <property type="entry name" value="P450"/>
</dbReference>
<keyword evidence="4 5" id="KW-0408">Iron</keyword>
<dbReference type="InterPro" id="IPR017972">
    <property type="entry name" value="Cyt_P450_CS"/>
</dbReference>
<dbReference type="InterPro" id="IPR001128">
    <property type="entry name" value="Cyt_P450"/>
</dbReference>
<evidence type="ECO:0000256" key="1">
    <source>
        <dbReference type="ARBA" id="ARBA00001971"/>
    </source>
</evidence>
<evidence type="ECO:0000313" key="6">
    <source>
        <dbReference type="EMBL" id="TKA40784.1"/>
    </source>
</evidence>
<accession>A0A4U0UXD7</accession>
<dbReference type="PRINTS" id="PR00463">
    <property type="entry name" value="EP450I"/>
</dbReference>
<name>A0A4U0UXD7_9PEZI</name>
<organism evidence="6 7">
    <name type="scientific">Friedmanniomyces endolithicus</name>
    <dbReference type="NCBI Taxonomy" id="329885"/>
    <lineage>
        <taxon>Eukaryota</taxon>
        <taxon>Fungi</taxon>
        <taxon>Dikarya</taxon>
        <taxon>Ascomycota</taxon>
        <taxon>Pezizomycotina</taxon>
        <taxon>Dothideomycetes</taxon>
        <taxon>Dothideomycetidae</taxon>
        <taxon>Mycosphaerellales</taxon>
        <taxon>Teratosphaeriaceae</taxon>
        <taxon>Friedmanniomyces</taxon>
    </lineage>
</organism>
<dbReference type="PANTHER" id="PTHR24305">
    <property type="entry name" value="CYTOCHROME P450"/>
    <property type="match status" value="1"/>
</dbReference>
<evidence type="ECO:0000256" key="2">
    <source>
        <dbReference type="ARBA" id="ARBA00010617"/>
    </source>
</evidence>
<dbReference type="EMBL" id="NAJP01000031">
    <property type="protein sequence ID" value="TKA40784.1"/>
    <property type="molecule type" value="Genomic_DNA"/>
</dbReference>
<dbReference type="InterPro" id="IPR002401">
    <property type="entry name" value="Cyt_P450_E_grp-I"/>
</dbReference>
<dbReference type="Pfam" id="PF00067">
    <property type="entry name" value="p450"/>
    <property type="match status" value="1"/>
</dbReference>
<evidence type="ECO:0000256" key="5">
    <source>
        <dbReference type="PIRSR" id="PIRSR602401-1"/>
    </source>
</evidence>
<evidence type="ECO:0000256" key="3">
    <source>
        <dbReference type="ARBA" id="ARBA00022723"/>
    </source>
</evidence>
<comment type="caution">
    <text evidence="6">The sequence shown here is derived from an EMBL/GenBank/DDBJ whole genome shotgun (WGS) entry which is preliminary data.</text>
</comment>
<dbReference type="InterPro" id="IPR050121">
    <property type="entry name" value="Cytochrome_P450_monoxygenase"/>
</dbReference>
<dbReference type="GO" id="GO:0020037">
    <property type="term" value="F:heme binding"/>
    <property type="evidence" value="ECO:0007669"/>
    <property type="project" value="InterPro"/>
</dbReference>
<dbReference type="PANTHER" id="PTHR24305:SF166">
    <property type="entry name" value="CYTOCHROME P450 12A4, MITOCHONDRIAL-RELATED"/>
    <property type="match status" value="1"/>
</dbReference>
<dbReference type="AlphaFoldDB" id="A0A4U0UXD7"/>
<dbReference type="Gene3D" id="1.10.630.10">
    <property type="entry name" value="Cytochrome P450"/>
    <property type="match status" value="1"/>
</dbReference>
<dbReference type="GO" id="GO:0005506">
    <property type="term" value="F:iron ion binding"/>
    <property type="evidence" value="ECO:0007669"/>
    <property type="project" value="InterPro"/>
</dbReference>
<dbReference type="SUPFAM" id="SSF48264">
    <property type="entry name" value="Cytochrome P450"/>
    <property type="match status" value="1"/>
</dbReference>
<dbReference type="PROSITE" id="PS00086">
    <property type="entry name" value="CYTOCHROME_P450"/>
    <property type="match status" value="1"/>
</dbReference>
<keyword evidence="5" id="KW-0349">Heme</keyword>
<comment type="similarity">
    <text evidence="2">Belongs to the cytochrome P450 family.</text>
</comment>
<evidence type="ECO:0000256" key="4">
    <source>
        <dbReference type="ARBA" id="ARBA00023004"/>
    </source>
</evidence>
<proteinExistence type="inferred from homology"/>
<protein>
    <recommendedName>
        <fullName evidence="8">Transcription factor domain-containing protein</fullName>
    </recommendedName>
</protein>
<evidence type="ECO:0000313" key="7">
    <source>
        <dbReference type="Proteomes" id="UP000310066"/>
    </source>
</evidence>
<dbReference type="STRING" id="329885.A0A4U0UXD7"/>
<sequence length="755" mass="84310">MIATTAESGWVGDRQPAVDDVQKANELPQVAWLHEYKSNLLSSIGTTTRTPRIRRLPFQPSVREPDACTYPLRQLYDMPELASRSELDALRTMFFERFAKQDFLRAYNLPVPETGRLPPYLELAYAAIGSALSPRDYVPLTAYGVRDAAQLFQSELEIDMPNAPCDFRTAYAALFSTNSSNLNGLDDNADAVILILALLSELLFLQHSYRIVFPQPAPTGSNESNTTHSYPITMTPASASREYSDHEHSILRALRRWRYLFAATASDETTALSTYLELRVSCPHIDELQHACGYGQTYQTGFNAGALATKINERSVRLAWLILDYVDVQKRERQCTEAVWLPSVLFHSALVVWKSQTDAESGPPGSLKTLELFAKELDALPWPCSPTKQWTSSSDSGCSRSTLWVSGQTCSNFGNGVKLNDLLIGELFLGTSFGASEAGTAPEYLHDVDRQFLFSGIKFNFPLLATFLSQIPLSSMKTFTQGGERLAQFGNSAFQEYIQRYGRDSKRRDLLTKVLVPQQKGKAMTDRETYVEVGNLVAAGTDTTSTTLTYLFWSLARFPEWQNHVRKEMHEKLGRAAQGPYEMQALNGLPVVDAVINEALRLYPAAPASLPRVTPQEGWQWNAYTIPPEASCRAFLHTATTVVSMQCYTTQRDPIAFPDPDVFLPGRWLEAEPTTSMKTLFMPFSKGTRACIGKSLAMVELRLVVLGLLSRYEVKLPPQTTEESMEIRDHFLVMPKSGKCELIFEPLPEGALAKA</sequence>
<dbReference type="InterPro" id="IPR036396">
    <property type="entry name" value="Cyt_P450_sf"/>
</dbReference>
<gene>
    <name evidence="6" type="ORF">B0A54_08054</name>
</gene>
<dbReference type="GO" id="GO:0004497">
    <property type="term" value="F:monooxygenase activity"/>
    <property type="evidence" value="ECO:0007669"/>
    <property type="project" value="InterPro"/>
</dbReference>
<keyword evidence="3 5" id="KW-0479">Metal-binding</keyword>
<reference evidence="6 7" key="1">
    <citation type="submission" date="2017-03" db="EMBL/GenBank/DDBJ databases">
        <title>Genomes of endolithic fungi from Antarctica.</title>
        <authorList>
            <person name="Coleine C."/>
            <person name="Masonjones S."/>
            <person name="Stajich J.E."/>
        </authorList>
    </citation>
    <scope>NUCLEOTIDE SEQUENCE [LARGE SCALE GENOMIC DNA]</scope>
    <source>
        <strain evidence="6 7">CCFEE 5311</strain>
    </source>
</reference>
<feature type="binding site" description="axial binding residue" evidence="5">
    <location>
        <position position="691"/>
    </location>
    <ligand>
        <name>heme</name>
        <dbReference type="ChEBI" id="CHEBI:30413"/>
    </ligand>
    <ligandPart>
        <name>Fe</name>
        <dbReference type="ChEBI" id="CHEBI:18248"/>
    </ligandPart>
</feature>